<dbReference type="InterPro" id="IPR020472">
    <property type="entry name" value="WD40_PAC1"/>
</dbReference>
<dbReference type="GO" id="GO:0006891">
    <property type="term" value="P:intra-Golgi vesicle-mediated transport"/>
    <property type="evidence" value="ECO:0007669"/>
    <property type="project" value="TreeGrafter"/>
</dbReference>
<dbReference type="PRINTS" id="PR00320">
    <property type="entry name" value="GPROTEINBRPT"/>
</dbReference>
<evidence type="ECO:0000256" key="1">
    <source>
        <dbReference type="ARBA" id="ARBA00004255"/>
    </source>
</evidence>
<dbReference type="SMART" id="SM00320">
    <property type="entry name" value="WD40"/>
    <property type="match status" value="6"/>
</dbReference>
<evidence type="ECO:0000256" key="2">
    <source>
        <dbReference type="ARBA" id="ARBA00004347"/>
    </source>
</evidence>
<keyword evidence="6" id="KW-0677">Repeat</keyword>
<organism evidence="15">
    <name type="scientific">Aceria tosichella</name>
    <name type="common">wheat curl mite</name>
    <dbReference type="NCBI Taxonomy" id="561515"/>
    <lineage>
        <taxon>Eukaryota</taxon>
        <taxon>Metazoa</taxon>
        <taxon>Ecdysozoa</taxon>
        <taxon>Arthropoda</taxon>
        <taxon>Chelicerata</taxon>
        <taxon>Arachnida</taxon>
        <taxon>Acari</taxon>
        <taxon>Acariformes</taxon>
        <taxon>Trombidiformes</taxon>
        <taxon>Prostigmata</taxon>
        <taxon>Eupodina</taxon>
        <taxon>Eriophyoidea</taxon>
        <taxon>Eriophyidae</taxon>
        <taxon>Eriophyinae</taxon>
        <taxon>Aceriini</taxon>
        <taxon>Aceria</taxon>
    </lineage>
</organism>
<evidence type="ECO:0000256" key="9">
    <source>
        <dbReference type="ARBA" id="ARBA00023034"/>
    </source>
</evidence>
<feature type="domain" description="Coatomer alpha subunit C-terminal" evidence="13">
    <location>
        <begin position="693"/>
        <end position="1086"/>
    </location>
</feature>
<accession>A0A6G1SMX9</accession>
<dbReference type="EMBL" id="GGYP01006766">
    <property type="protein sequence ID" value="MDE51537.1"/>
    <property type="molecule type" value="Transcribed_RNA"/>
</dbReference>
<gene>
    <name evidence="15" type="primary">COPA</name>
    <name evidence="15" type="ORF">g.10590</name>
</gene>
<keyword evidence="3" id="KW-0813">Transport</keyword>
<dbReference type="GO" id="GO:0006888">
    <property type="term" value="P:endoplasmic reticulum to Golgi vesicle-mediated transport"/>
    <property type="evidence" value="ECO:0007669"/>
    <property type="project" value="TreeGrafter"/>
</dbReference>
<feature type="repeat" description="WD" evidence="11">
    <location>
        <begin position="57"/>
        <end position="98"/>
    </location>
</feature>
<evidence type="ECO:0000256" key="7">
    <source>
        <dbReference type="ARBA" id="ARBA00022892"/>
    </source>
</evidence>
<feature type="repeat" description="WD" evidence="11">
    <location>
        <begin position="141"/>
        <end position="182"/>
    </location>
</feature>
<evidence type="ECO:0000256" key="6">
    <source>
        <dbReference type="ARBA" id="ARBA00022737"/>
    </source>
</evidence>
<feature type="compositionally biased region" description="Acidic residues" evidence="12">
    <location>
        <begin position="715"/>
        <end position="751"/>
    </location>
</feature>
<dbReference type="GO" id="GO:0006886">
    <property type="term" value="P:intracellular protein transport"/>
    <property type="evidence" value="ECO:0007669"/>
    <property type="project" value="InterPro"/>
</dbReference>
<feature type="repeat" description="WD" evidence="11">
    <location>
        <begin position="210"/>
        <end position="251"/>
    </location>
</feature>
<keyword evidence="8" id="KW-0653">Protein transport</keyword>
<dbReference type="PANTHER" id="PTHR19876:SF1">
    <property type="entry name" value="COATOMER SUBUNIT ALPHA"/>
    <property type="match status" value="1"/>
</dbReference>
<dbReference type="Gene3D" id="1.25.40.470">
    <property type="match status" value="1"/>
</dbReference>
<keyword evidence="5 11" id="KW-0853">WD repeat</keyword>
<keyword evidence="4" id="KW-0963">Cytoplasm</keyword>
<evidence type="ECO:0000256" key="5">
    <source>
        <dbReference type="ARBA" id="ARBA00022574"/>
    </source>
</evidence>
<feature type="region of interest" description="Disordered" evidence="12">
    <location>
        <begin position="694"/>
        <end position="776"/>
    </location>
</feature>
<evidence type="ECO:0000259" key="13">
    <source>
        <dbReference type="Pfam" id="PF06957"/>
    </source>
</evidence>
<dbReference type="InterPro" id="IPR036322">
    <property type="entry name" value="WD40_repeat_dom_sf"/>
</dbReference>
<comment type="subcellular location">
    <subcellularLocation>
        <location evidence="2">Cytoplasmic vesicle</location>
        <location evidence="2">COPI-coated vesicle membrane</location>
        <topology evidence="2">Peripheral membrane protein</topology>
        <orientation evidence="2">Cytoplasmic side</orientation>
    </subcellularLocation>
    <subcellularLocation>
        <location evidence="1">Golgi apparatus membrane</location>
        <topology evidence="1">Peripheral membrane protein</topology>
        <orientation evidence="1">Cytoplasmic side</orientation>
    </subcellularLocation>
</comment>
<dbReference type="PROSITE" id="PS50294">
    <property type="entry name" value="WD_REPEATS_REGION"/>
    <property type="match status" value="5"/>
</dbReference>
<feature type="domain" description="COPA/B TPR" evidence="14">
    <location>
        <begin position="461"/>
        <end position="612"/>
    </location>
</feature>
<dbReference type="InterPro" id="IPR019775">
    <property type="entry name" value="WD40_repeat_CS"/>
</dbReference>
<dbReference type="InterPro" id="IPR001680">
    <property type="entry name" value="WD40_rpt"/>
</dbReference>
<feature type="repeat" description="WD" evidence="11">
    <location>
        <begin position="99"/>
        <end position="140"/>
    </location>
</feature>
<evidence type="ECO:0000256" key="4">
    <source>
        <dbReference type="ARBA" id="ARBA00022490"/>
    </source>
</evidence>
<dbReference type="CDD" id="cd00200">
    <property type="entry name" value="WD40"/>
    <property type="match status" value="1"/>
</dbReference>
<evidence type="ECO:0000256" key="11">
    <source>
        <dbReference type="PROSITE-ProRule" id="PRU00221"/>
    </source>
</evidence>
<dbReference type="SUPFAM" id="SSF50978">
    <property type="entry name" value="WD40 repeat-like"/>
    <property type="match status" value="1"/>
</dbReference>
<keyword evidence="7" id="KW-0931">ER-Golgi transport</keyword>
<dbReference type="PANTHER" id="PTHR19876">
    <property type="entry name" value="COATOMER"/>
    <property type="match status" value="1"/>
</dbReference>
<dbReference type="PROSITE" id="PS50082">
    <property type="entry name" value="WD_REPEATS_2"/>
    <property type="match status" value="6"/>
</dbReference>
<dbReference type="GO" id="GO:0005198">
    <property type="term" value="F:structural molecule activity"/>
    <property type="evidence" value="ECO:0007669"/>
    <property type="project" value="InterPro"/>
</dbReference>
<proteinExistence type="predicted"/>
<keyword evidence="9" id="KW-0333">Golgi apparatus</keyword>
<feature type="repeat" description="WD" evidence="11">
    <location>
        <begin position="15"/>
        <end position="56"/>
    </location>
</feature>
<dbReference type="InterPro" id="IPR050844">
    <property type="entry name" value="Coatomer_complex_subunit"/>
</dbReference>
<evidence type="ECO:0000256" key="3">
    <source>
        <dbReference type="ARBA" id="ARBA00022448"/>
    </source>
</evidence>
<dbReference type="Gene3D" id="2.130.10.10">
    <property type="entry name" value="YVTN repeat-like/Quinoprotein amine dehydrogenase"/>
    <property type="match status" value="1"/>
</dbReference>
<dbReference type="FunFam" id="1.25.40.470:FF:000002">
    <property type="entry name" value="Coatomer subunit alpha"/>
    <property type="match status" value="1"/>
</dbReference>
<keyword evidence="10" id="KW-0472">Membrane</keyword>
<dbReference type="GO" id="GO:0006890">
    <property type="term" value="P:retrograde vesicle-mediated transport, Golgi to endoplasmic reticulum"/>
    <property type="evidence" value="ECO:0007669"/>
    <property type="project" value="TreeGrafter"/>
</dbReference>
<evidence type="ECO:0000313" key="15">
    <source>
        <dbReference type="EMBL" id="MDE51537.1"/>
    </source>
</evidence>
<dbReference type="Pfam" id="PF23953">
    <property type="entry name" value="TPR_COPA_B"/>
    <property type="match status" value="1"/>
</dbReference>
<dbReference type="PROSITE" id="PS00678">
    <property type="entry name" value="WD_REPEATS_1"/>
    <property type="match status" value="2"/>
</dbReference>
<evidence type="ECO:0000256" key="8">
    <source>
        <dbReference type="ARBA" id="ARBA00022927"/>
    </source>
</evidence>
<dbReference type="GO" id="GO:0000139">
    <property type="term" value="C:Golgi membrane"/>
    <property type="evidence" value="ECO:0007669"/>
    <property type="project" value="UniProtKB-SubCell"/>
</dbReference>
<evidence type="ECO:0000259" key="14">
    <source>
        <dbReference type="Pfam" id="PF23953"/>
    </source>
</evidence>
<dbReference type="Pfam" id="PF00400">
    <property type="entry name" value="WD40"/>
    <property type="match status" value="6"/>
</dbReference>
<name>A0A6G1SMX9_9ACAR</name>
<dbReference type="GO" id="GO:0030126">
    <property type="term" value="C:COPI vesicle coat"/>
    <property type="evidence" value="ECO:0007669"/>
    <property type="project" value="InterPro"/>
</dbReference>
<evidence type="ECO:0000256" key="12">
    <source>
        <dbReference type="SAM" id="MobiDB-lite"/>
    </source>
</evidence>
<evidence type="ECO:0000256" key="10">
    <source>
        <dbReference type="ARBA" id="ARBA00023136"/>
    </source>
</evidence>
<sequence>MNKNRVKFDSFLIKFETKSSRVKGLAFHPKRKWILASLHNGTIQLWDYSEKTLIDKFDEHKGPVRGLDFHQHQPLFVSGGDDAKIKLWNYKLRRCIFTLDAHEDYIRTTFFHREHPWIISASDDQSIRIWNWQSRSRIVVLTGHTHYVMCAQFHPSNELILSASIDQTLRLWDITPLKIRNTTSSLPSRDEVTGLPEILLTKTDYTVESKEAHMKEVNWCAFHPDKDICLSAADDNHIKVWKLDSRLGMHELYTLRGHANNVNCALFHPRRNLIISASEDRSVRVWDMEKRSEILGLRCRREREVDRFWTLAAHPKDDLFAAGHDSGMMIFKLGRERPEQAALDTAGVKKFDAKFVVTSSNRKLQAYIGPKWIKICDAHPNVLATITEQRKIKSAVWDASGVLIYNTPVHVKYALPDGHCTTILSVQETLYITGIKDGKVQCLNRKGVIKQIPVDAREFNFKQAVIKNDRAGILSSLRQLGSLTRAEISFLVKKGYPGLALKFVKDAHTRFPLAIQAFDIDNALESAIKIDKKPCWEQLAEAAIQVGHIKAAERAYRELKKPYKLAMLYLASGQKDKMLEARSLAKELGDKSTEFIISLLVKDFVGCVQIIREYYPNLAYTCAVNHGLYELAIEISGELSEEQLALLPSLEEAQTNSSWMPETIPDIENVGFENWPLLNDDDEGFENVLADEHSEEEIVDGGDWGEDEFRPSPEPEQEDNLEELDDEGDGGWSEDEPLEDLLDDEEEQEKTEEEKPKPSEKVQFTAPSLGSSTASNWSRSSDLALHHVLAGSYKSAFLLLQKQVAAVNPEPLEDIFRDLFFQSKAAYQSSPNYPTLYVHPMRSNTSQPSGGYKLEELMKRLNESYKLFTTAKFAEAIVSFRNLLLSVLFLNVEASEADLDTCLEQAYELIEISKEYILGLQVWLERKTITGKELSDNKRACELAAYFAKLNLSKHRTLVLEKALEVFLAKSNKTQEFRKTFAAASIARRLLEHVSDPKRSKLVPYAEKVKSAADIQVDQELKLDYDDKNPYDLCAATFKPIYKGNPLTKCPLCFAKYNPDFAGQTCKICLLSEVGKYCSGIHLSTQNE</sequence>
<dbReference type="InterPro" id="IPR010714">
    <property type="entry name" value="Coatomer_asu_C"/>
</dbReference>
<dbReference type="InterPro" id="IPR015943">
    <property type="entry name" value="WD40/YVTN_repeat-like_dom_sf"/>
</dbReference>
<protein>
    <submittedName>
        <fullName evidence="15">Coatomer subunit alpha</fullName>
    </submittedName>
</protein>
<feature type="compositionally biased region" description="Polar residues" evidence="12">
    <location>
        <begin position="765"/>
        <end position="776"/>
    </location>
</feature>
<feature type="compositionally biased region" description="Acidic residues" evidence="12">
    <location>
        <begin position="694"/>
        <end position="706"/>
    </location>
</feature>
<dbReference type="InterPro" id="IPR056176">
    <property type="entry name" value="TPR_COPA_B"/>
</dbReference>
<feature type="repeat" description="WD" evidence="11">
    <location>
        <begin position="255"/>
        <end position="296"/>
    </location>
</feature>
<reference evidence="15" key="1">
    <citation type="submission" date="2018-10" db="EMBL/GenBank/DDBJ databases">
        <title>Transcriptome assembly of Aceria tosichella (Wheat curl mite) Type 2.</title>
        <authorList>
            <person name="Scully E.D."/>
            <person name="Geib S.M."/>
            <person name="Palmer N.A."/>
            <person name="Gupta A.K."/>
            <person name="Sarath G."/>
            <person name="Tatineni S."/>
        </authorList>
    </citation>
    <scope>NUCLEOTIDE SEQUENCE</scope>
    <source>
        <strain evidence="15">LincolnNE</strain>
    </source>
</reference>
<dbReference type="AlphaFoldDB" id="A0A6G1SMX9"/>
<dbReference type="Pfam" id="PF06957">
    <property type="entry name" value="COPI_C"/>
    <property type="match status" value="1"/>
</dbReference>